<organism evidence="2 3">
    <name type="scientific">Salmonella phage vB_SnwM_CGG4-1</name>
    <dbReference type="NCBI Taxonomy" id="1815631"/>
    <lineage>
        <taxon>Viruses</taxon>
        <taxon>Duplodnaviria</taxon>
        <taxon>Heunggongvirae</taxon>
        <taxon>Uroviricota</taxon>
        <taxon>Caudoviricetes</taxon>
        <taxon>Pantevenvirales</taxon>
        <taxon>Straboviridae</taxon>
        <taxon>Tevenvirinae</taxon>
        <taxon>Gelderlandvirus</taxon>
        <taxon>Gelderlandvirus cgg41</taxon>
    </lineage>
</organism>
<dbReference type="KEGG" id="vg:29060366"/>
<feature type="compositionally biased region" description="Basic and acidic residues" evidence="1">
    <location>
        <begin position="14"/>
        <end position="24"/>
    </location>
</feature>
<gene>
    <name evidence="2" type="ORF">CGG41_181</name>
</gene>
<sequence>MKTENMTSFRRRKVIADSKGERDAASAASNQVESLDTLGYKLDSVQSAAELTSEVIEQKSNDIINAVNNTTAGVELTAEFTENTSKTVRELTDVASAISDKISKLTDMLEQKIQAVQQKFVDSSKTTDETLKVIGDSIPEPAESNLPAIPEKIFEKPEENNSPDADFFPTLPSKAEESEDKKDADKKSIDTEKLLNDLVGTTKSGFKATLSLTDKISNMLFKYTISALAQSAKLAGTIFSIILGIDLLRIHFKYWSDKFSSNFDDFSKSAGEWGSLLQSVLGSLQEIKKFWENNDWSGLAVAIVKGLADVLYNLSELMSLGISKISAAILSALGFDNAALSIKGAALEGFQARTGNELNEEDQDTLARYQTRRIQEGPDAFDKFSEYKTRAFDFIAGRDNKNTTTTEQEREAEVKKLKSLPEEELNEINKKSNNARAALVRFEKYMGDVDPENATNIESLDKAYNNVKSLVNDSELNKAPAIKKELEVRLQKAEARYQKIKTESKPEPASPATSEDNQKVQNIEKAEQAKKTESNQSNSSNVVNAQVNNVNNSRTIQTVNPVTATPAPGVFKATGVN</sequence>
<feature type="compositionally biased region" description="Basic and acidic residues" evidence="1">
    <location>
        <begin position="174"/>
        <end position="186"/>
    </location>
</feature>
<dbReference type="EMBL" id="KU867307">
    <property type="protein sequence ID" value="ANA49536.1"/>
    <property type="molecule type" value="Genomic_DNA"/>
</dbReference>
<dbReference type="InterPro" id="IPR057967">
    <property type="entry name" value="T4_TMP"/>
</dbReference>
<dbReference type="Proteomes" id="UP000204511">
    <property type="component" value="Genome"/>
</dbReference>
<feature type="region of interest" description="Disordered" evidence="1">
    <location>
        <begin position="156"/>
        <end position="186"/>
    </location>
</feature>
<feature type="region of interest" description="Disordered" evidence="1">
    <location>
        <begin position="1"/>
        <end position="30"/>
    </location>
</feature>
<dbReference type="OrthoDB" id="1728at10239"/>
<dbReference type="RefSeq" id="YP_009286548.1">
    <property type="nucleotide sequence ID" value="NC_031065.1"/>
</dbReference>
<dbReference type="GeneID" id="29060366"/>
<accession>A0A1B0VVJ0</accession>
<reference evidence="3" key="1">
    <citation type="submission" date="2016-03" db="EMBL/GenBank/DDBJ databases">
        <authorList>
            <person name="Cucic S."/>
            <person name="Anany H."/>
            <person name="Brovko L."/>
            <person name="Kropinski A.M."/>
            <person name="Griffiths M.W."/>
        </authorList>
    </citation>
    <scope>NUCLEOTIDE SEQUENCE [LARGE SCALE GENOMIC DNA]</scope>
</reference>
<feature type="compositionally biased region" description="Low complexity" evidence="1">
    <location>
        <begin position="534"/>
        <end position="553"/>
    </location>
</feature>
<feature type="region of interest" description="Disordered" evidence="1">
    <location>
        <begin position="499"/>
        <end position="577"/>
    </location>
</feature>
<feature type="compositionally biased region" description="Polar residues" evidence="1">
    <location>
        <begin position="554"/>
        <end position="563"/>
    </location>
</feature>
<keyword evidence="3" id="KW-1185">Reference proteome</keyword>
<dbReference type="Pfam" id="PF25671">
    <property type="entry name" value="T4_Tape_measure"/>
    <property type="match status" value="1"/>
</dbReference>
<name>A0A1B0VVJ0_9CAUD</name>
<evidence type="ECO:0000256" key="1">
    <source>
        <dbReference type="SAM" id="MobiDB-lite"/>
    </source>
</evidence>
<evidence type="ECO:0000313" key="2">
    <source>
        <dbReference type="EMBL" id="ANA49536.1"/>
    </source>
</evidence>
<feature type="compositionally biased region" description="Basic and acidic residues" evidence="1">
    <location>
        <begin position="516"/>
        <end position="533"/>
    </location>
</feature>
<protein>
    <submittedName>
        <fullName evidence="2">Baseplate hub subunit</fullName>
    </submittedName>
</protein>
<proteinExistence type="predicted"/>
<evidence type="ECO:0000313" key="3">
    <source>
        <dbReference type="Proteomes" id="UP000204511"/>
    </source>
</evidence>